<name>A0ABQ9UJW5_SAGOE</name>
<sequence>MVSVGLTLCLLGGPGKRLEDLVFWGFRRWALGFCIPERSERLPSDNIHLNGQHRAPYPARMLPPPEYCWPEGQGGLIIDTQRRLVNGDQSLDSERNMGPDVAKVVKGGEFQGKKYPVLRRLPYLGI</sequence>
<evidence type="ECO:0000313" key="1">
    <source>
        <dbReference type="EMBL" id="KAK2097060.1"/>
    </source>
</evidence>
<evidence type="ECO:0000313" key="2">
    <source>
        <dbReference type="Proteomes" id="UP001266305"/>
    </source>
</evidence>
<keyword evidence="2" id="KW-1185">Reference proteome</keyword>
<dbReference type="EMBL" id="JASSZA010000012">
    <property type="protein sequence ID" value="KAK2097060.1"/>
    <property type="molecule type" value="Genomic_DNA"/>
</dbReference>
<comment type="caution">
    <text evidence="1">The sequence shown here is derived from an EMBL/GenBank/DDBJ whole genome shotgun (WGS) entry which is preliminary data.</text>
</comment>
<dbReference type="Proteomes" id="UP001266305">
    <property type="component" value="Unassembled WGS sequence"/>
</dbReference>
<accession>A0ABQ9UJW5</accession>
<organism evidence="1 2">
    <name type="scientific">Saguinus oedipus</name>
    <name type="common">Cotton-top tamarin</name>
    <name type="synonym">Oedipomidas oedipus</name>
    <dbReference type="NCBI Taxonomy" id="9490"/>
    <lineage>
        <taxon>Eukaryota</taxon>
        <taxon>Metazoa</taxon>
        <taxon>Chordata</taxon>
        <taxon>Craniata</taxon>
        <taxon>Vertebrata</taxon>
        <taxon>Euteleostomi</taxon>
        <taxon>Mammalia</taxon>
        <taxon>Eutheria</taxon>
        <taxon>Euarchontoglires</taxon>
        <taxon>Primates</taxon>
        <taxon>Haplorrhini</taxon>
        <taxon>Platyrrhini</taxon>
        <taxon>Cebidae</taxon>
        <taxon>Callitrichinae</taxon>
        <taxon>Saguinus</taxon>
    </lineage>
</organism>
<reference evidence="1 2" key="1">
    <citation type="submission" date="2023-05" db="EMBL/GenBank/DDBJ databases">
        <title>B98-5 Cell Line De Novo Hybrid Assembly: An Optical Mapping Approach.</title>
        <authorList>
            <person name="Kananen K."/>
            <person name="Auerbach J.A."/>
            <person name="Kautto E."/>
            <person name="Blachly J.S."/>
        </authorList>
    </citation>
    <scope>NUCLEOTIDE SEQUENCE [LARGE SCALE GENOMIC DNA]</scope>
    <source>
        <strain evidence="1">B95-8</strain>
        <tissue evidence="1">Cell line</tissue>
    </source>
</reference>
<protein>
    <submittedName>
        <fullName evidence="1">Uncharacterized protein</fullName>
    </submittedName>
</protein>
<gene>
    <name evidence="1" type="ORF">P7K49_026094</name>
</gene>
<proteinExistence type="predicted"/>